<sequence>MKPGYAKKKAKAKAKKQALKSGKGQKQGENQHDGDEMMVDADAHAKGVDNQGAEVDYEMHDDGEEKAQQGGSHKSKVEAKRALKVKVQQMKSNRTKATKMPHGKRQAAKKEVSAGMKELILEQQQLNAKDTGKKGKGKKQAS</sequence>
<feature type="compositionally biased region" description="Basic residues" evidence="1">
    <location>
        <begin position="93"/>
        <end position="107"/>
    </location>
</feature>
<feature type="compositionally biased region" description="Low complexity" evidence="1">
    <location>
        <begin position="19"/>
        <end position="28"/>
    </location>
</feature>
<evidence type="ECO:0000256" key="1">
    <source>
        <dbReference type="SAM" id="MobiDB-lite"/>
    </source>
</evidence>
<gene>
    <name evidence="2" type="ORF">DUNSADRAFT_1395</name>
</gene>
<protein>
    <submittedName>
        <fullName evidence="2">Uncharacterized protein</fullName>
    </submittedName>
</protein>
<organism evidence="2 3">
    <name type="scientific">Dunaliella salina</name>
    <name type="common">Green alga</name>
    <name type="synonym">Protococcus salinus</name>
    <dbReference type="NCBI Taxonomy" id="3046"/>
    <lineage>
        <taxon>Eukaryota</taxon>
        <taxon>Viridiplantae</taxon>
        <taxon>Chlorophyta</taxon>
        <taxon>core chlorophytes</taxon>
        <taxon>Chlorophyceae</taxon>
        <taxon>CS clade</taxon>
        <taxon>Chlamydomonadales</taxon>
        <taxon>Dunaliellaceae</taxon>
        <taxon>Dunaliella</taxon>
    </lineage>
</organism>
<proteinExistence type="predicted"/>
<feature type="compositionally biased region" description="Basic residues" evidence="1">
    <location>
        <begin position="1"/>
        <end position="18"/>
    </location>
</feature>
<feature type="compositionally biased region" description="Basic and acidic residues" evidence="1">
    <location>
        <begin position="57"/>
        <end position="67"/>
    </location>
</feature>
<keyword evidence="3" id="KW-1185">Reference proteome</keyword>
<accession>A0ABQ7GX32</accession>
<reference evidence="2" key="1">
    <citation type="submission" date="2017-08" db="EMBL/GenBank/DDBJ databases">
        <authorList>
            <person name="Polle J.E."/>
            <person name="Barry K."/>
            <person name="Cushman J."/>
            <person name="Schmutz J."/>
            <person name="Tran D."/>
            <person name="Hathwaick L.T."/>
            <person name="Yim W.C."/>
            <person name="Jenkins J."/>
            <person name="Mckie-Krisberg Z.M."/>
            <person name="Prochnik S."/>
            <person name="Lindquist E."/>
            <person name="Dockter R.B."/>
            <person name="Adam C."/>
            <person name="Molina H."/>
            <person name="Bunkerborg J."/>
            <person name="Jin E."/>
            <person name="Buchheim M."/>
            <person name="Magnuson J."/>
        </authorList>
    </citation>
    <scope>NUCLEOTIDE SEQUENCE</scope>
    <source>
        <strain evidence="2">CCAP 19/18</strain>
    </source>
</reference>
<evidence type="ECO:0000313" key="2">
    <source>
        <dbReference type="EMBL" id="KAF5839168.1"/>
    </source>
</evidence>
<feature type="region of interest" description="Disordered" evidence="1">
    <location>
        <begin position="1"/>
        <end position="142"/>
    </location>
</feature>
<comment type="caution">
    <text evidence="2">The sequence shown here is derived from an EMBL/GenBank/DDBJ whole genome shotgun (WGS) entry which is preliminary data.</text>
</comment>
<dbReference type="EMBL" id="MU069552">
    <property type="protein sequence ID" value="KAF5839168.1"/>
    <property type="molecule type" value="Genomic_DNA"/>
</dbReference>
<evidence type="ECO:0000313" key="3">
    <source>
        <dbReference type="Proteomes" id="UP000815325"/>
    </source>
</evidence>
<name>A0ABQ7GX32_DUNSA</name>
<feature type="compositionally biased region" description="Basic and acidic residues" evidence="1">
    <location>
        <begin position="29"/>
        <end position="47"/>
    </location>
</feature>
<dbReference type="Proteomes" id="UP000815325">
    <property type="component" value="Unassembled WGS sequence"/>
</dbReference>